<dbReference type="InterPro" id="IPR048950">
    <property type="entry name" value="Ppx_GppA_C"/>
</dbReference>
<dbReference type="Proteomes" id="UP001060368">
    <property type="component" value="Chromosome"/>
</dbReference>
<accession>A0A9E7PLP3</accession>
<evidence type="ECO:0000313" key="3">
    <source>
        <dbReference type="Proteomes" id="UP001060368"/>
    </source>
</evidence>
<dbReference type="AlphaFoldDB" id="A0A9E7PLP3"/>
<dbReference type="GeneID" id="74308857"/>
<dbReference type="SUPFAM" id="SSF109604">
    <property type="entry name" value="HD-domain/PDEase-like"/>
    <property type="match status" value="1"/>
</dbReference>
<organism evidence="2 3">
    <name type="scientific">Methanoplanus endosymbiosus</name>
    <dbReference type="NCBI Taxonomy" id="33865"/>
    <lineage>
        <taxon>Archaea</taxon>
        <taxon>Methanobacteriati</taxon>
        <taxon>Methanobacteriota</taxon>
        <taxon>Stenosarchaea group</taxon>
        <taxon>Methanomicrobia</taxon>
        <taxon>Methanomicrobiales</taxon>
        <taxon>Methanomicrobiaceae</taxon>
        <taxon>Methanoplanus</taxon>
    </lineage>
</organism>
<dbReference type="PANTHER" id="PTHR30005">
    <property type="entry name" value="EXOPOLYPHOSPHATASE"/>
    <property type="match status" value="1"/>
</dbReference>
<reference evidence="2" key="1">
    <citation type="submission" date="2022-04" db="EMBL/GenBank/DDBJ databases">
        <title>Complete genome of Methanoplanus endosymbiosus DSM 3599.</title>
        <authorList>
            <person name="Chen S.-C."/>
            <person name="You Y.-T."/>
            <person name="Zhou Y.-Z."/>
            <person name="Lai M.-C."/>
        </authorList>
    </citation>
    <scope>NUCLEOTIDE SEQUENCE</scope>
    <source>
        <strain evidence="2">DSM 3599</strain>
    </source>
</reference>
<proteinExistence type="predicted"/>
<sequence length="196" mass="22288">MITESEVKGIFALLESVSADIDHACQVAKLSNSLFSELSVLHKLGEDELRLLYYSAMLHDIGISVSEKGHHKNSYGLIISDQTLNLTDVERAVIANTARYHRKAGPKVSHNEFMDLSGEDRRVVEVLSAILRIADGLDRTHMSLIYRLSCRISDKYVWIRCYSDYHSRFDEEAALKKSDLFENIFGHKVVIEWETG</sequence>
<dbReference type="EMBL" id="CP096115">
    <property type="protein sequence ID" value="UUX92449.1"/>
    <property type="molecule type" value="Genomic_DNA"/>
</dbReference>
<dbReference type="GO" id="GO:0016462">
    <property type="term" value="F:pyrophosphatase activity"/>
    <property type="evidence" value="ECO:0007669"/>
    <property type="project" value="TreeGrafter"/>
</dbReference>
<feature type="domain" description="Ppx/GppA phosphatase C-terminal" evidence="1">
    <location>
        <begin position="13"/>
        <end position="180"/>
    </location>
</feature>
<keyword evidence="3" id="KW-1185">Reference proteome</keyword>
<gene>
    <name evidence="2" type="ORF">L6E24_14090</name>
</gene>
<evidence type="ECO:0000259" key="1">
    <source>
        <dbReference type="Pfam" id="PF21447"/>
    </source>
</evidence>
<dbReference type="InterPro" id="IPR050273">
    <property type="entry name" value="GppA/Ppx_hydrolase"/>
</dbReference>
<dbReference type="Pfam" id="PF21447">
    <property type="entry name" value="Ppx-GppA_III"/>
    <property type="match status" value="1"/>
</dbReference>
<dbReference type="CDD" id="cd00077">
    <property type="entry name" value="HDc"/>
    <property type="match status" value="1"/>
</dbReference>
<protein>
    <submittedName>
        <fullName evidence="2">HD domain-containing protein</fullName>
    </submittedName>
</protein>
<evidence type="ECO:0000313" key="2">
    <source>
        <dbReference type="EMBL" id="UUX92449.1"/>
    </source>
</evidence>
<dbReference type="InterPro" id="IPR003607">
    <property type="entry name" value="HD/PDEase_dom"/>
</dbReference>
<dbReference type="PANTHER" id="PTHR30005:SF0">
    <property type="entry name" value="RETROGRADE REGULATION PROTEIN 2"/>
    <property type="match status" value="1"/>
</dbReference>
<dbReference type="RefSeq" id="WP_257742599.1">
    <property type="nucleotide sequence ID" value="NZ_CP096115.1"/>
</dbReference>
<name>A0A9E7PLP3_9EURY</name>
<dbReference type="KEGG" id="mend:L6E24_14090"/>
<dbReference type="Gene3D" id="1.10.3210.10">
    <property type="entry name" value="Hypothetical protein af1432"/>
    <property type="match status" value="1"/>
</dbReference>